<keyword evidence="5" id="KW-1133">Transmembrane helix</keyword>
<sequence>MTRKACVFVGALAALALGLSGCAQPMSRSQKGAAIGAVSGAAAGALVGQAAGRDTKATLIGAGIGAAVGTGAGAGIGYYMDRQEEALRTALASVEGVQIERVGDELHVTFRSDNQFDVGSFSLRPAAQQDVVRLAQVLTQYHKTRLLIAGYTDSSGSEELNQQLSERRAAAVRNILLANGVADSRMTVVGFGESAPVADNTSDYGRQLNRRVELKISPL</sequence>
<dbReference type="InterPro" id="IPR036737">
    <property type="entry name" value="OmpA-like_sf"/>
</dbReference>
<dbReference type="STRING" id="57664.SAMN05661003_10918"/>
<dbReference type="InterPro" id="IPR006690">
    <property type="entry name" value="OMPA-like_CS"/>
</dbReference>
<evidence type="ECO:0000259" key="7">
    <source>
        <dbReference type="PROSITE" id="PS51123"/>
    </source>
</evidence>
<feature type="transmembrane region" description="Helical" evidence="5">
    <location>
        <begin position="32"/>
        <end position="52"/>
    </location>
</feature>
<dbReference type="EMBL" id="FNAQ01000009">
    <property type="protein sequence ID" value="SDE36453.1"/>
    <property type="molecule type" value="Genomic_DNA"/>
</dbReference>
<evidence type="ECO:0000313" key="9">
    <source>
        <dbReference type="Proteomes" id="UP000243205"/>
    </source>
</evidence>
<organism evidence="8 9">
    <name type="scientific">Desulfuromonas thiophila</name>
    <dbReference type="NCBI Taxonomy" id="57664"/>
    <lineage>
        <taxon>Bacteria</taxon>
        <taxon>Pseudomonadati</taxon>
        <taxon>Thermodesulfobacteriota</taxon>
        <taxon>Desulfuromonadia</taxon>
        <taxon>Desulfuromonadales</taxon>
        <taxon>Desulfuromonadaceae</taxon>
        <taxon>Desulfuromonas</taxon>
    </lineage>
</organism>
<dbReference type="CDD" id="cd07185">
    <property type="entry name" value="OmpA_C-like"/>
    <property type="match status" value="1"/>
</dbReference>
<dbReference type="GO" id="GO:0009279">
    <property type="term" value="C:cell outer membrane"/>
    <property type="evidence" value="ECO:0007669"/>
    <property type="project" value="UniProtKB-SubCell"/>
</dbReference>
<dbReference type="SUPFAM" id="SSF103088">
    <property type="entry name" value="OmpA-like"/>
    <property type="match status" value="1"/>
</dbReference>
<dbReference type="InterPro" id="IPR006665">
    <property type="entry name" value="OmpA-like"/>
</dbReference>
<dbReference type="PROSITE" id="PS01068">
    <property type="entry name" value="OMPA_1"/>
    <property type="match status" value="1"/>
</dbReference>
<dbReference type="Pfam" id="PF13488">
    <property type="entry name" value="Gly-zipper_Omp"/>
    <property type="match status" value="1"/>
</dbReference>
<dbReference type="RefSeq" id="WP_092078539.1">
    <property type="nucleotide sequence ID" value="NZ_FNAQ01000009.1"/>
</dbReference>
<reference evidence="9" key="1">
    <citation type="submission" date="2016-10" db="EMBL/GenBank/DDBJ databases">
        <authorList>
            <person name="Varghese N."/>
            <person name="Submissions S."/>
        </authorList>
    </citation>
    <scope>NUCLEOTIDE SEQUENCE [LARGE SCALE GENOMIC DNA]</scope>
    <source>
        <strain evidence="9">DSM 8987</strain>
    </source>
</reference>
<evidence type="ECO:0000256" key="3">
    <source>
        <dbReference type="ARBA" id="ARBA00023237"/>
    </source>
</evidence>
<proteinExistence type="predicted"/>
<evidence type="ECO:0000256" key="6">
    <source>
        <dbReference type="SAM" id="SignalP"/>
    </source>
</evidence>
<keyword evidence="2 4" id="KW-0472">Membrane</keyword>
<dbReference type="AlphaFoldDB" id="A0A1G7CB60"/>
<dbReference type="PANTHER" id="PTHR30329:SF21">
    <property type="entry name" value="LIPOPROTEIN YIAD-RELATED"/>
    <property type="match status" value="1"/>
</dbReference>
<dbReference type="InterPro" id="IPR050330">
    <property type="entry name" value="Bact_OuterMem_StrucFunc"/>
</dbReference>
<dbReference type="OrthoDB" id="9805566at2"/>
<evidence type="ECO:0000256" key="5">
    <source>
        <dbReference type="SAM" id="Phobius"/>
    </source>
</evidence>
<keyword evidence="5" id="KW-0812">Transmembrane</keyword>
<dbReference type="PRINTS" id="PR01021">
    <property type="entry name" value="OMPADOMAIN"/>
</dbReference>
<name>A0A1G7CB60_9BACT</name>
<accession>A0A1G7CB60</accession>
<comment type="subcellular location">
    <subcellularLocation>
        <location evidence="1">Cell outer membrane</location>
    </subcellularLocation>
</comment>
<keyword evidence="3" id="KW-0998">Cell outer membrane</keyword>
<protein>
    <submittedName>
        <fullName evidence="8">Outer membrane protein OmpA</fullName>
    </submittedName>
</protein>
<dbReference type="PANTHER" id="PTHR30329">
    <property type="entry name" value="STATOR ELEMENT OF FLAGELLAR MOTOR COMPLEX"/>
    <property type="match status" value="1"/>
</dbReference>
<feature type="chain" id="PRO_5017282603" evidence="6">
    <location>
        <begin position="26"/>
        <end position="219"/>
    </location>
</feature>
<feature type="signal peptide" evidence="6">
    <location>
        <begin position="1"/>
        <end position="25"/>
    </location>
</feature>
<dbReference type="Pfam" id="PF00691">
    <property type="entry name" value="OmpA"/>
    <property type="match status" value="1"/>
</dbReference>
<dbReference type="InterPro" id="IPR006664">
    <property type="entry name" value="OMP_bac"/>
</dbReference>
<gene>
    <name evidence="8" type="ORF">SAMN05661003_10918</name>
</gene>
<dbReference type="Gene3D" id="3.30.1330.60">
    <property type="entry name" value="OmpA-like domain"/>
    <property type="match status" value="1"/>
</dbReference>
<dbReference type="PRINTS" id="PR01023">
    <property type="entry name" value="NAFLGMOTY"/>
</dbReference>
<evidence type="ECO:0000256" key="4">
    <source>
        <dbReference type="PROSITE-ProRule" id="PRU00473"/>
    </source>
</evidence>
<keyword evidence="6" id="KW-0732">Signal</keyword>
<dbReference type="PROSITE" id="PS51123">
    <property type="entry name" value="OMPA_2"/>
    <property type="match status" value="1"/>
</dbReference>
<evidence type="ECO:0000313" key="8">
    <source>
        <dbReference type="EMBL" id="SDE36453.1"/>
    </source>
</evidence>
<evidence type="ECO:0000256" key="2">
    <source>
        <dbReference type="ARBA" id="ARBA00023136"/>
    </source>
</evidence>
<evidence type="ECO:0000256" key="1">
    <source>
        <dbReference type="ARBA" id="ARBA00004442"/>
    </source>
</evidence>
<dbReference type="InterPro" id="IPR039567">
    <property type="entry name" value="Gly-zipper"/>
</dbReference>
<dbReference type="PROSITE" id="PS51257">
    <property type="entry name" value="PROKAR_LIPOPROTEIN"/>
    <property type="match status" value="1"/>
</dbReference>
<dbReference type="Proteomes" id="UP000243205">
    <property type="component" value="Unassembled WGS sequence"/>
</dbReference>
<feature type="transmembrane region" description="Helical" evidence="5">
    <location>
        <begin position="59"/>
        <end position="80"/>
    </location>
</feature>
<feature type="domain" description="OmpA-like" evidence="7">
    <location>
        <begin position="103"/>
        <end position="219"/>
    </location>
</feature>
<keyword evidence="9" id="KW-1185">Reference proteome</keyword>